<sequence length="118" mass="13810">MKNNRSRRNQGRWNACGVDEMFGNVCGRKRLIHTTWTNTNPGRRFLSCPNNGYNQFTWVDPPMCNRAMQIIPGLLKKLNEMETQLKRRTGREKTMDLLGFVIVGCRNMVCNVKFEVIW</sequence>
<accession>A0ACC0FPI7</accession>
<dbReference type="EMBL" id="CM045770">
    <property type="protein sequence ID" value="KAI7990449.1"/>
    <property type="molecule type" value="Genomic_DNA"/>
</dbReference>
<evidence type="ECO:0000313" key="1">
    <source>
        <dbReference type="EMBL" id="KAI7990449.1"/>
    </source>
</evidence>
<dbReference type="Proteomes" id="UP001060215">
    <property type="component" value="Chromosome 13"/>
</dbReference>
<name>A0ACC0FPI7_9ERIC</name>
<reference evidence="1 2" key="1">
    <citation type="journal article" date="2022" name="Plant J.">
        <title>Chromosome-level genome of Camellia lanceoleosa provides a valuable resource for understanding genome evolution and self-incompatibility.</title>
        <authorList>
            <person name="Gong W."/>
            <person name="Xiao S."/>
            <person name="Wang L."/>
            <person name="Liao Z."/>
            <person name="Chang Y."/>
            <person name="Mo W."/>
            <person name="Hu G."/>
            <person name="Li W."/>
            <person name="Zhao G."/>
            <person name="Zhu H."/>
            <person name="Hu X."/>
            <person name="Ji K."/>
            <person name="Xiang X."/>
            <person name="Song Q."/>
            <person name="Yuan D."/>
            <person name="Jin S."/>
            <person name="Zhang L."/>
        </authorList>
    </citation>
    <scope>NUCLEOTIDE SEQUENCE [LARGE SCALE GENOMIC DNA]</scope>
    <source>
        <strain evidence="1">SQ_2022a</strain>
    </source>
</reference>
<evidence type="ECO:0000313" key="2">
    <source>
        <dbReference type="Proteomes" id="UP001060215"/>
    </source>
</evidence>
<organism evidence="1 2">
    <name type="scientific">Camellia lanceoleosa</name>
    <dbReference type="NCBI Taxonomy" id="1840588"/>
    <lineage>
        <taxon>Eukaryota</taxon>
        <taxon>Viridiplantae</taxon>
        <taxon>Streptophyta</taxon>
        <taxon>Embryophyta</taxon>
        <taxon>Tracheophyta</taxon>
        <taxon>Spermatophyta</taxon>
        <taxon>Magnoliopsida</taxon>
        <taxon>eudicotyledons</taxon>
        <taxon>Gunneridae</taxon>
        <taxon>Pentapetalae</taxon>
        <taxon>asterids</taxon>
        <taxon>Ericales</taxon>
        <taxon>Theaceae</taxon>
        <taxon>Camellia</taxon>
    </lineage>
</organism>
<proteinExistence type="predicted"/>
<comment type="caution">
    <text evidence="1">The sequence shown here is derived from an EMBL/GenBank/DDBJ whole genome shotgun (WGS) entry which is preliminary data.</text>
</comment>
<gene>
    <name evidence="1" type="ORF">LOK49_LG12G02497</name>
</gene>
<keyword evidence="2" id="KW-1185">Reference proteome</keyword>
<protein>
    <submittedName>
        <fullName evidence="1">Uncharacterized protein</fullName>
    </submittedName>
</protein>